<dbReference type="Proteomes" id="UP000323000">
    <property type="component" value="Chromosome 10"/>
</dbReference>
<comment type="caution">
    <text evidence="5">The sequence shown here is derived from an EMBL/GenBank/DDBJ whole genome shotgun (WGS) entry which is preliminary data.</text>
</comment>
<feature type="compositionally biased region" description="Polar residues" evidence="1">
    <location>
        <begin position="483"/>
        <end position="502"/>
    </location>
</feature>
<proteinExistence type="predicted"/>
<keyword evidence="2" id="KW-0472">Membrane</keyword>
<dbReference type="PANTHER" id="PTHR31286">
    <property type="entry name" value="GLYCINE-RICH CELL WALL STRUCTURAL PROTEIN 1.8-LIKE"/>
    <property type="match status" value="1"/>
</dbReference>
<feature type="domain" description="Reverse transcriptase zinc-binding" evidence="3">
    <location>
        <begin position="3"/>
        <end position="61"/>
    </location>
</feature>
<evidence type="ECO:0000256" key="2">
    <source>
        <dbReference type="SAM" id="Phobius"/>
    </source>
</evidence>
<evidence type="ECO:0000259" key="3">
    <source>
        <dbReference type="Pfam" id="PF13966"/>
    </source>
</evidence>
<dbReference type="InterPro" id="IPR025558">
    <property type="entry name" value="DUF4283"/>
</dbReference>
<keyword evidence="2" id="KW-1133">Transmembrane helix</keyword>
<dbReference type="AlphaFoldDB" id="A0A5C7H6Q7"/>
<keyword evidence="2" id="KW-0812">Transmembrane</keyword>
<dbReference type="Pfam" id="PF13966">
    <property type="entry name" value="zf-RVT"/>
    <property type="match status" value="1"/>
</dbReference>
<dbReference type="InterPro" id="IPR040256">
    <property type="entry name" value="At4g02000-like"/>
</dbReference>
<protein>
    <recommendedName>
        <fullName evidence="7">DUF4283 domain-containing protein</fullName>
    </recommendedName>
</protein>
<feature type="domain" description="DUF4283" evidence="4">
    <location>
        <begin position="258"/>
        <end position="309"/>
    </location>
</feature>
<feature type="region of interest" description="Disordered" evidence="1">
    <location>
        <begin position="474"/>
        <end position="502"/>
    </location>
</feature>
<evidence type="ECO:0000313" key="5">
    <source>
        <dbReference type="EMBL" id="TXG52728.1"/>
    </source>
</evidence>
<dbReference type="PANTHER" id="PTHR31286:SF167">
    <property type="entry name" value="OS09G0268800 PROTEIN"/>
    <property type="match status" value="1"/>
</dbReference>
<dbReference type="InterPro" id="IPR026960">
    <property type="entry name" value="RVT-Znf"/>
</dbReference>
<evidence type="ECO:0008006" key="7">
    <source>
        <dbReference type="Google" id="ProtNLM"/>
    </source>
</evidence>
<feature type="transmembrane region" description="Helical" evidence="2">
    <location>
        <begin position="84"/>
        <end position="100"/>
    </location>
</feature>
<name>A0A5C7H6Q7_9ROSI</name>
<keyword evidence="6" id="KW-1185">Reference proteome</keyword>
<gene>
    <name evidence="5" type="ORF">EZV62_021897</name>
</gene>
<organism evidence="5 6">
    <name type="scientific">Acer yangbiense</name>
    <dbReference type="NCBI Taxonomy" id="1000413"/>
    <lineage>
        <taxon>Eukaryota</taxon>
        <taxon>Viridiplantae</taxon>
        <taxon>Streptophyta</taxon>
        <taxon>Embryophyta</taxon>
        <taxon>Tracheophyta</taxon>
        <taxon>Spermatophyta</taxon>
        <taxon>Magnoliopsida</taxon>
        <taxon>eudicotyledons</taxon>
        <taxon>Gunneridae</taxon>
        <taxon>Pentapetalae</taxon>
        <taxon>rosids</taxon>
        <taxon>malvids</taxon>
        <taxon>Sapindales</taxon>
        <taxon>Sapindaceae</taxon>
        <taxon>Hippocastanoideae</taxon>
        <taxon>Acereae</taxon>
        <taxon>Acer</taxon>
    </lineage>
</organism>
<sequence length="601" mass="67206">MTQKLWSLILPLKIKNFIWKAYYNWIPTMPNLFRWKVAAQDYCPFCLKKGESTLHALWGCGKLKVARKDWLPYRIPTPVAFMRILRRILVMWWGGLLVFLPSSKLVGWWVCVALLPVVVVKWVVDGTHLDSADGAILVDIAGLREACGGLIVAFSLRHTNMVAHVLAKQALKNSDDFFWLEEFPRCVALVIQADMPDYCLLLNKFWLKKGRFGMMVVEEKEISGFGFVSWLDDDEFLVEQLWRILTSKRVNRDAFMLVIGRIWQVRHGITIESITGNIFSFHFKDTYDLERVISGEPWSFDNALLALKRPEGKGTIDSLIFDTADFWIQIHKVPILCMTYEIGKFLGGLIGEVLEVDGSSSGDCVGKFLRVRVRVNIAKSLTRCLRVDILGDGVLTLMILRYERLPNHCFICGVVSHFTSECAETEPLPVVDGKVQFPFGIWLKASGPIKNFNYQGHRDMSFLPVNGGGYRRFNSGSREVKQNSETGSGDISVSHDASTSISKSRGFPMQVQMHDGLLGAVGSIATHMEVGSLPAVSGTDQPAVEVVTLMVNGTESRGLNEGKMVEDTCSTSELRKGIPNSGSDPLDPVVSVQEIGSDFQA</sequence>
<reference evidence="6" key="1">
    <citation type="journal article" date="2019" name="Gigascience">
        <title>De novo genome assembly of the endangered Acer yangbiense, a plant species with extremely small populations endemic to Yunnan Province, China.</title>
        <authorList>
            <person name="Yang J."/>
            <person name="Wariss H.M."/>
            <person name="Tao L."/>
            <person name="Zhang R."/>
            <person name="Yun Q."/>
            <person name="Hollingsworth P."/>
            <person name="Dao Z."/>
            <person name="Luo G."/>
            <person name="Guo H."/>
            <person name="Ma Y."/>
            <person name="Sun W."/>
        </authorList>
    </citation>
    <scope>NUCLEOTIDE SEQUENCE [LARGE SCALE GENOMIC DNA]</scope>
    <source>
        <strain evidence="6">cv. Malutang</strain>
    </source>
</reference>
<evidence type="ECO:0000259" key="4">
    <source>
        <dbReference type="Pfam" id="PF14111"/>
    </source>
</evidence>
<evidence type="ECO:0000313" key="6">
    <source>
        <dbReference type="Proteomes" id="UP000323000"/>
    </source>
</evidence>
<accession>A0A5C7H6Q7</accession>
<dbReference type="EMBL" id="VAHF01000010">
    <property type="protein sequence ID" value="TXG52728.1"/>
    <property type="molecule type" value="Genomic_DNA"/>
</dbReference>
<dbReference type="Pfam" id="PF14111">
    <property type="entry name" value="DUF4283"/>
    <property type="match status" value="1"/>
</dbReference>
<evidence type="ECO:0000256" key="1">
    <source>
        <dbReference type="SAM" id="MobiDB-lite"/>
    </source>
</evidence>